<evidence type="ECO:0000256" key="3">
    <source>
        <dbReference type="ARBA" id="ARBA00022898"/>
    </source>
</evidence>
<dbReference type="Gene3D" id="3.90.1150.10">
    <property type="entry name" value="Aspartate Aminotransferase, domain 1"/>
    <property type="match status" value="1"/>
</dbReference>
<evidence type="ECO:0000256" key="2">
    <source>
        <dbReference type="ARBA" id="ARBA00008954"/>
    </source>
</evidence>
<evidence type="ECO:0000313" key="6">
    <source>
        <dbReference type="Proteomes" id="UP000024376"/>
    </source>
</evidence>
<dbReference type="PANTHER" id="PTHR43094">
    <property type="entry name" value="AMINOTRANSFERASE"/>
    <property type="match status" value="1"/>
</dbReference>
<dbReference type="SUPFAM" id="SSF53383">
    <property type="entry name" value="PLP-dependent transferases"/>
    <property type="match status" value="1"/>
</dbReference>
<evidence type="ECO:0000256" key="4">
    <source>
        <dbReference type="RuleBase" id="RU003560"/>
    </source>
</evidence>
<dbReference type="GO" id="GO:0005829">
    <property type="term" value="C:cytosol"/>
    <property type="evidence" value="ECO:0007669"/>
    <property type="project" value="TreeGrafter"/>
</dbReference>
<dbReference type="EMBL" id="KI911166">
    <property type="protein sequence ID" value="ETR97929.1"/>
    <property type="molecule type" value="Genomic_DNA"/>
</dbReference>
<evidence type="ECO:0000256" key="1">
    <source>
        <dbReference type="ARBA" id="ARBA00001933"/>
    </source>
</evidence>
<dbReference type="FunFam" id="3.40.640.10:FF:000004">
    <property type="entry name" value="Acetylornithine aminotransferase"/>
    <property type="match status" value="1"/>
</dbReference>
<dbReference type="AlphaFoldDB" id="A0A024RXS8"/>
<dbReference type="PANTHER" id="PTHR43094:SF1">
    <property type="entry name" value="AMINOTRANSFERASE CLASS-III"/>
    <property type="match status" value="1"/>
</dbReference>
<dbReference type="GO" id="GO:0030170">
    <property type="term" value="F:pyridoxal phosphate binding"/>
    <property type="evidence" value="ECO:0007669"/>
    <property type="project" value="InterPro"/>
</dbReference>
<dbReference type="GO" id="GO:0008483">
    <property type="term" value="F:transaminase activity"/>
    <property type="evidence" value="ECO:0007669"/>
    <property type="project" value="UniProtKB-KW"/>
</dbReference>
<dbReference type="Proteomes" id="UP000024376">
    <property type="component" value="Unassembled WGS sequence"/>
</dbReference>
<dbReference type="Gene3D" id="3.40.640.10">
    <property type="entry name" value="Type I PLP-dependent aspartate aminotransferase-like (Major domain)"/>
    <property type="match status" value="1"/>
</dbReference>
<comment type="similarity">
    <text evidence="2 4">Belongs to the class-III pyridoxal-phosphate-dependent aminotransferase family.</text>
</comment>
<accession>A0A024RXS8</accession>
<sequence>MMRETNKDVVDTSCSAVLHRDLKLAPSRVVSSSGLYIQFDNGRRILDATGGAAVSCIGHGDERVIEAITRQAKELDYCHTMFYSCPSAEDLCQQLISSTGGQMARAFIVCSGSEAMEAAMKLSRQYFLELPTPEPSRTHFIARRESYHGTTLGALSVGGHVGRRKGYEPILMQNVSHVSPCNAYRYKLDDESIAEYVERLAKELDAEFQRVGAHNVCAFIAETVVGAALGCVPAVEGYFKAMKAVCDKYGALFVLDEVMCGMGRTGTMHAWEQEGVVPDIQTLGKGLGGGYAPIAGVLVGYRVIRALEEGSGRFSHGQTYQAHPISCAAAAAVHRIIREEGLVDNVLHMGRYLESLLKQKLGHHRYVGDIRGRGLFWGIEFVKDKASKAPFDRELDIGMLVHQKGLSLTEDGGIMLYPGAGSVDGILGDHILIAPPYTVTTSQIDLIVDLTVMAIEAAFGELAGRLPNNS</sequence>
<comment type="cofactor">
    <cofactor evidence="1">
        <name>pyridoxal 5'-phosphate</name>
        <dbReference type="ChEBI" id="CHEBI:597326"/>
    </cofactor>
</comment>
<dbReference type="KEGG" id="trr:M419DRAFT_90165"/>
<dbReference type="InterPro" id="IPR015421">
    <property type="entry name" value="PyrdxlP-dep_Trfase_major"/>
</dbReference>
<dbReference type="InterPro" id="IPR015422">
    <property type="entry name" value="PyrdxlP-dep_Trfase_small"/>
</dbReference>
<dbReference type="InterPro" id="IPR005814">
    <property type="entry name" value="Aminotrans_3"/>
</dbReference>
<proteinExistence type="inferred from homology"/>
<dbReference type="OrthoDB" id="5419315at2759"/>
<name>A0A024RXS8_HYPJR</name>
<gene>
    <name evidence="5" type="ORF">M419DRAFT_90165</name>
</gene>
<dbReference type="HOGENOM" id="CLU_016922_4_0_1"/>
<dbReference type="InterPro" id="IPR015424">
    <property type="entry name" value="PyrdxlP-dep_Trfase"/>
</dbReference>
<reference evidence="6" key="1">
    <citation type="journal article" date="2013" name="Ind. Biotechnol.">
        <title>Comparative genomics analysis of Trichoderma reesei strains.</title>
        <authorList>
            <person name="Koike H."/>
            <person name="Aerts A."/>
            <person name="LaButti K."/>
            <person name="Grigoriev I.V."/>
            <person name="Baker S.E."/>
        </authorList>
    </citation>
    <scope>NUCLEOTIDE SEQUENCE [LARGE SCALE GENOMIC DNA]</scope>
    <source>
        <strain evidence="6">ATCC 56765 / BCRC 32924 / NRRL 11460 / Rut C-30</strain>
    </source>
</reference>
<dbReference type="NCBIfam" id="NF005685">
    <property type="entry name" value="PRK07483.1"/>
    <property type="match status" value="1"/>
</dbReference>
<dbReference type="CDD" id="cd00610">
    <property type="entry name" value="OAT_like"/>
    <property type="match status" value="1"/>
</dbReference>
<keyword evidence="3 4" id="KW-0663">Pyridoxal phosphate</keyword>
<organism evidence="5 6">
    <name type="scientific">Hypocrea jecorina (strain ATCC 56765 / BCRC 32924 / NRRL 11460 / Rut C-30)</name>
    <name type="common">Trichoderma reesei</name>
    <dbReference type="NCBI Taxonomy" id="1344414"/>
    <lineage>
        <taxon>Eukaryota</taxon>
        <taxon>Fungi</taxon>
        <taxon>Dikarya</taxon>
        <taxon>Ascomycota</taxon>
        <taxon>Pezizomycotina</taxon>
        <taxon>Sordariomycetes</taxon>
        <taxon>Hypocreomycetidae</taxon>
        <taxon>Hypocreales</taxon>
        <taxon>Hypocreaceae</taxon>
        <taxon>Trichoderma</taxon>
    </lineage>
</organism>
<dbReference type="Pfam" id="PF00202">
    <property type="entry name" value="Aminotran_3"/>
    <property type="match status" value="1"/>
</dbReference>
<protein>
    <submittedName>
        <fullName evidence="5">Aminotransferase, class III</fullName>
    </submittedName>
</protein>
<keyword evidence="5" id="KW-0808">Transferase</keyword>
<keyword evidence="5" id="KW-0032">Aminotransferase</keyword>
<evidence type="ECO:0000313" key="5">
    <source>
        <dbReference type="EMBL" id="ETR97929.1"/>
    </source>
</evidence>